<evidence type="ECO:0000313" key="1">
    <source>
        <dbReference type="EMBL" id="JAH14563.1"/>
    </source>
</evidence>
<name>A0A0E9QEL2_ANGAN</name>
<dbReference type="AlphaFoldDB" id="A0A0E9QEL2"/>
<reference evidence="1" key="2">
    <citation type="journal article" date="2015" name="Fish Shellfish Immunol.">
        <title>Early steps in the European eel (Anguilla anguilla)-Vibrio vulnificus interaction in the gills: Role of the RtxA13 toxin.</title>
        <authorList>
            <person name="Callol A."/>
            <person name="Pajuelo D."/>
            <person name="Ebbesson L."/>
            <person name="Teles M."/>
            <person name="MacKenzie S."/>
            <person name="Amaro C."/>
        </authorList>
    </citation>
    <scope>NUCLEOTIDE SEQUENCE</scope>
</reference>
<accession>A0A0E9QEL2</accession>
<dbReference type="EMBL" id="GBXM01094014">
    <property type="protein sequence ID" value="JAH14563.1"/>
    <property type="molecule type" value="Transcribed_RNA"/>
</dbReference>
<organism evidence="1">
    <name type="scientific">Anguilla anguilla</name>
    <name type="common">European freshwater eel</name>
    <name type="synonym">Muraena anguilla</name>
    <dbReference type="NCBI Taxonomy" id="7936"/>
    <lineage>
        <taxon>Eukaryota</taxon>
        <taxon>Metazoa</taxon>
        <taxon>Chordata</taxon>
        <taxon>Craniata</taxon>
        <taxon>Vertebrata</taxon>
        <taxon>Euteleostomi</taxon>
        <taxon>Actinopterygii</taxon>
        <taxon>Neopterygii</taxon>
        <taxon>Teleostei</taxon>
        <taxon>Anguilliformes</taxon>
        <taxon>Anguillidae</taxon>
        <taxon>Anguilla</taxon>
    </lineage>
</organism>
<proteinExistence type="predicted"/>
<reference evidence="1" key="1">
    <citation type="submission" date="2014-11" db="EMBL/GenBank/DDBJ databases">
        <authorList>
            <person name="Amaro Gonzalez C."/>
        </authorList>
    </citation>
    <scope>NUCLEOTIDE SEQUENCE</scope>
</reference>
<sequence length="32" mass="3703">MGKLILFCNPTSSMSQYLIWSKHADITYVVQQ</sequence>
<protein>
    <submittedName>
        <fullName evidence="1">Uncharacterized protein</fullName>
    </submittedName>
</protein>